<feature type="compositionally biased region" description="Acidic residues" evidence="1">
    <location>
        <begin position="490"/>
        <end position="527"/>
    </location>
</feature>
<sequence>MAAPGFVMLRLPQTLSGRQSKIVYRIRLQHEHERIEAELASAAKAAKKTKAANHSVTSGSSSSSSGFAGSQPTSASRMLAQSAAAHTPHSPIATAAGTTGVEPFSVVIHNNSDASDVLQQLAPAPTPPSTLAASGKSQTDETIATAAVAAAGPVMSPTGHLDLVRDVLAAFGVAERDLVWLSTSPRVTAAQQPATACATPPPSVVGTTTSADAAGAAGAAVIPQPAAKSPADKPMQISLTTPQTPAASSATATVTSMSSVATNTVNATTKATRGDHPTASQKSSSASDHVVLFPCLHDVEQVLNALLEAGVGIVYGSVDILPLLINRAAKPLPRNRKRKPQSSNAGKSPRHKRLDSLRPQASATVRQTSAPAVVSTAAMLEPVDKVLRSNSAGPTGSYNIDHKDLAVPSGERPASQLITTQTRLLRVDHVAEEQLQSEEAAVRSSRQLDAVDSANTVLSTRTTNPTSTADAASSTHGSISKTNQKLAGSEQEDASNVDDSDEEFVSDDSTEDDADDDDDDEDDESNDEAGPKRKIKSTHFGGDDLDEGDDDSEDAQDQEDIVKLRTGFAKFQDTVRSRLMVDQVASVLQSAGELSFDFLALTVVASCLAGLGLGSNNAVVIVASMLVSPIMGPILAVTFGSVIRDRHLITTGVRSEVIGLSICLAMGFIMGTIWTNWGPQFSWPTSEMAARGDWTGMYIGICVAIASGFGVALSVLGNNTSSLVGVAISASLLPPAVNAGMLFAYSIWGPLILTATERSAIDFNDVARTGGISFLLTVVNIICVFFSAYAMFKLKQVAPIAKKPKFWRDALPNYRENGETLAGSEANELGERFQRFVQRHGGAVAPSELDGNPQAVAQAMEENERTIFAAIQHGGRIPRGSLVPRDNGGGANAFGEDSNANTVMPPWRVRPIPVSDILSYARPFTSSSSWDHTDANSISLDPGQATYHNPTSQLSPGAARLAKLFQPPPPLPVFPNAYYAGRPTRVAQHAYGRPSVLIHRASVPHQSTENPTSIKTTTC</sequence>
<proteinExistence type="predicted"/>
<keyword evidence="2" id="KW-0812">Transmembrane</keyword>
<dbReference type="InParanoid" id="A0A0D2WJT9"/>
<feature type="compositionally biased region" description="Polar residues" evidence="1">
    <location>
        <begin position="388"/>
        <end position="398"/>
    </location>
</feature>
<dbReference type="PANTHER" id="PTHR20992">
    <property type="entry name" value="AT15442P-RELATED"/>
    <property type="match status" value="1"/>
</dbReference>
<gene>
    <name evidence="3" type="ORF">CAOG_001132</name>
</gene>
<feature type="transmembrane region" description="Helical" evidence="2">
    <location>
        <begin position="619"/>
        <end position="643"/>
    </location>
</feature>
<feature type="transmembrane region" description="Helical" evidence="2">
    <location>
        <begin position="772"/>
        <end position="792"/>
    </location>
</feature>
<evidence type="ECO:0008006" key="5">
    <source>
        <dbReference type="Google" id="ProtNLM"/>
    </source>
</evidence>
<feature type="region of interest" description="Disordered" evidence="1">
    <location>
        <begin position="453"/>
        <end position="557"/>
    </location>
</feature>
<evidence type="ECO:0000313" key="3">
    <source>
        <dbReference type="EMBL" id="KJE89698.1"/>
    </source>
</evidence>
<dbReference type="RefSeq" id="XP_004366003.1">
    <property type="nucleotide sequence ID" value="XM_004365946.2"/>
</dbReference>
<feature type="compositionally biased region" description="Polar residues" evidence="1">
    <location>
        <begin position="278"/>
        <end position="287"/>
    </location>
</feature>
<feature type="compositionally biased region" description="Polar residues" evidence="1">
    <location>
        <begin position="453"/>
        <end position="486"/>
    </location>
</feature>
<name>A0A0D2WJT9_CAPO3</name>
<feature type="region of interest" description="Disordered" evidence="1">
    <location>
        <begin position="50"/>
        <end position="96"/>
    </location>
</feature>
<dbReference type="eggNOG" id="ENOG502QWS6">
    <property type="taxonomic scope" value="Eukaryota"/>
</dbReference>
<dbReference type="Proteomes" id="UP000008743">
    <property type="component" value="Unassembled WGS sequence"/>
</dbReference>
<evidence type="ECO:0000313" key="4">
    <source>
        <dbReference type="Proteomes" id="UP000008743"/>
    </source>
</evidence>
<feature type="compositionally biased region" description="Polar residues" evidence="1">
    <location>
        <begin position="359"/>
        <end position="369"/>
    </location>
</feature>
<dbReference type="Pfam" id="PF04087">
    <property type="entry name" value="DUF389"/>
    <property type="match status" value="1"/>
</dbReference>
<evidence type="ECO:0000256" key="2">
    <source>
        <dbReference type="SAM" id="Phobius"/>
    </source>
</evidence>
<feature type="region of interest" description="Disordered" evidence="1">
    <location>
        <begin position="332"/>
        <end position="369"/>
    </location>
</feature>
<organism evidence="3 4">
    <name type="scientific">Capsaspora owczarzaki (strain ATCC 30864)</name>
    <dbReference type="NCBI Taxonomy" id="595528"/>
    <lineage>
        <taxon>Eukaryota</taxon>
        <taxon>Filasterea</taxon>
        <taxon>Capsaspora</taxon>
    </lineage>
</organism>
<keyword evidence="2" id="KW-0472">Membrane</keyword>
<accession>A0A0D2WJT9</accession>
<feature type="compositionally biased region" description="Low complexity" evidence="1">
    <location>
        <begin position="55"/>
        <end position="70"/>
    </location>
</feature>
<reference evidence="4" key="1">
    <citation type="submission" date="2011-02" db="EMBL/GenBank/DDBJ databases">
        <title>The Genome Sequence of Capsaspora owczarzaki ATCC 30864.</title>
        <authorList>
            <person name="Russ C."/>
            <person name="Cuomo C."/>
            <person name="Burger G."/>
            <person name="Gray M.W."/>
            <person name="Holland P.W.H."/>
            <person name="King N."/>
            <person name="Lang F.B.F."/>
            <person name="Roger A.J."/>
            <person name="Ruiz-Trillo I."/>
            <person name="Young S.K."/>
            <person name="Zeng Q."/>
            <person name="Gargeya S."/>
            <person name="Alvarado L."/>
            <person name="Berlin A."/>
            <person name="Chapman S.B."/>
            <person name="Chen Z."/>
            <person name="Freedman E."/>
            <person name="Gellesch M."/>
            <person name="Goldberg J."/>
            <person name="Griggs A."/>
            <person name="Gujja S."/>
            <person name="Heilman E."/>
            <person name="Heiman D."/>
            <person name="Howarth C."/>
            <person name="Mehta T."/>
            <person name="Neiman D."/>
            <person name="Pearson M."/>
            <person name="Roberts A."/>
            <person name="Saif S."/>
            <person name="Shea T."/>
            <person name="Shenoy N."/>
            <person name="Sisk P."/>
            <person name="Stolte C."/>
            <person name="Sykes S."/>
            <person name="White J."/>
            <person name="Yandava C."/>
            <person name="Haas B."/>
            <person name="Nusbaum C."/>
            <person name="Birren B."/>
        </authorList>
    </citation>
    <scope>NUCLEOTIDE SEQUENCE</scope>
    <source>
        <strain evidence="4">ATCC 30864</strain>
    </source>
</reference>
<dbReference type="AlphaFoldDB" id="A0A0D2WJT9"/>
<protein>
    <recommendedName>
        <fullName evidence="5">DUF389 domain-containing protein</fullName>
    </recommendedName>
</protein>
<feature type="region of interest" description="Disordered" evidence="1">
    <location>
        <begin position="388"/>
        <end position="413"/>
    </location>
</feature>
<feature type="region of interest" description="Disordered" evidence="1">
    <location>
        <begin position="267"/>
        <end position="287"/>
    </location>
</feature>
<dbReference type="InterPro" id="IPR005240">
    <property type="entry name" value="DUF389"/>
</dbReference>
<keyword evidence="2" id="KW-1133">Transmembrane helix</keyword>
<feature type="compositionally biased region" description="Acidic residues" evidence="1">
    <location>
        <begin position="543"/>
        <end position="557"/>
    </location>
</feature>
<keyword evidence="4" id="KW-1185">Reference proteome</keyword>
<feature type="transmembrane region" description="Helical" evidence="2">
    <location>
        <begin position="697"/>
        <end position="716"/>
    </location>
</feature>
<dbReference type="OrthoDB" id="543859at2759"/>
<dbReference type="EMBL" id="KE346360">
    <property type="protein sequence ID" value="KJE89698.1"/>
    <property type="molecule type" value="Genomic_DNA"/>
</dbReference>
<dbReference type="PANTHER" id="PTHR20992:SF9">
    <property type="entry name" value="AT15442P-RELATED"/>
    <property type="match status" value="1"/>
</dbReference>
<feature type="transmembrane region" description="Helical" evidence="2">
    <location>
        <begin position="655"/>
        <end position="677"/>
    </location>
</feature>
<evidence type="ECO:0000256" key="1">
    <source>
        <dbReference type="SAM" id="MobiDB-lite"/>
    </source>
</evidence>
<feature type="transmembrane region" description="Helical" evidence="2">
    <location>
        <begin position="723"/>
        <end position="748"/>
    </location>
</feature>